<dbReference type="PANTHER" id="PTHR39963">
    <property type="entry name" value="SLL0983 PROTEIN"/>
    <property type="match status" value="1"/>
</dbReference>
<feature type="region of interest" description="Disordered" evidence="1">
    <location>
        <begin position="1"/>
        <end position="38"/>
    </location>
</feature>
<gene>
    <name evidence="3" type="ORF">FRD01_23885</name>
</gene>
<sequence>MTTTKTTRKRTTTTSKATSGKTTTKKKTSKIMPSESSPRLEWFETEDGSRTLRDLELNVTYRSSHGAQTESQHVFVNPVAGRKESLKVFEFGFGLGTNFVELRRAHPGPFTYKAVEHRPLPRVWEDVLGWDATLPLKVGGVQLEVQCKEFAMVELESDFDVVFHDPFGPSANPDAWSVEVFEREFNALSPHGILLTYSSAGHVRRALEDVGFRVLKRPGPGRKREVIAALKSDAARELWAL</sequence>
<accession>A0A5B8Y2J9</accession>
<name>A0A5B8Y2J9_9DELT</name>
<reference evidence="3 4" key="1">
    <citation type="submission" date="2019-08" db="EMBL/GenBank/DDBJ databases">
        <authorList>
            <person name="Liang Q."/>
        </authorList>
    </citation>
    <scope>NUCLEOTIDE SEQUENCE [LARGE SCALE GENOMIC DNA]</scope>
    <source>
        <strain evidence="3 4">V1718</strain>
    </source>
</reference>
<dbReference type="AlphaFoldDB" id="A0A5B8Y2J9"/>
<dbReference type="GO" id="GO:0016645">
    <property type="term" value="F:oxidoreductase activity, acting on the CH-NH group of donors"/>
    <property type="evidence" value="ECO:0007669"/>
    <property type="project" value="InterPro"/>
</dbReference>
<protein>
    <recommendedName>
        <fullName evidence="2">MnmC-like methyltransferase domain-containing protein</fullName>
    </recommendedName>
</protein>
<dbReference type="KEGG" id="bbae:FRD01_23885"/>
<dbReference type="SUPFAM" id="SSF53335">
    <property type="entry name" value="S-adenosyl-L-methionine-dependent methyltransferases"/>
    <property type="match status" value="1"/>
</dbReference>
<feature type="compositionally biased region" description="Low complexity" evidence="1">
    <location>
        <begin position="12"/>
        <end position="22"/>
    </location>
</feature>
<proteinExistence type="predicted"/>
<dbReference type="InterPro" id="IPR008471">
    <property type="entry name" value="MnmC-like_methylTransf"/>
</dbReference>
<dbReference type="InterPro" id="IPR029063">
    <property type="entry name" value="SAM-dependent_MTases_sf"/>
</dbReference>
<dbReference type="Proteomes" id="UP000321595">
    <property type="component" value="Chromosome"/>
</dbReference>
<feature type="compositionally biased region" description="Basic residues" evidence="1">
    <location>
        <begin position="1"/>
        <end position="11"/>
    </location>
</feature>
<evidence type="ECO:0000313" key="4">
    <source>
        <dbReference type="Proteomes" id="UP000321595"/>
    </source>
</evidence>
<evidence type="ECO:0000313" key="3">
    <source>
        <dbReference type="EMBL" id="QED30216.1"/>
    </source>
</evidence>
<dbReference type="EMBL" id="CP042467">
    <property type="protein sequence ID" value="QED30216.1"/>
    <property type="molecule type" value="Genomic_DNA"/>
</dbReference>
<dbReference type="OrthoDB" id="9786494at2"/>
<feature type="domain" description="MnmC-like methyltransferase" evidence="2">
    <location>
        <begin position="133"/>
        <end position="231"/>
    </location>
</feature>
<evidence type="ECO:0000256" key="1">
    <source>
        <dbReference type="SAM" id="MobiDB-lite"/>
    </source>
</evidence>
<evidence type="ECO:0000259" key="2">
    <source>
        <dbReference type="Pfam" id="PF05430"/>
    </source>
</evidence>
<organism evidence="3 4">
    <name type="scientific">Microvenator marinus</name>
    <dbReference type="NCBI Taxonomy" id="2600177"/>
    <lineage>
        <taxon>Bacteria</taxon>
        <taxon>Deltaproteobacteria</taxon>
        <taxon>Bradymonadales</taxon>
        <taxon>Microvenatoraceae</taxon>
        <taxon>Microvenator</taxon>
    </lineage>
</organism>
<keyword evidence="4" id="KW-1185">Reference proteome</keyword>
<dbReference type="PANTHER" id="PTHR39963:SF1">
    <property type="entry name" value="MNMC-LIKE METHYLTRANSFERASE DOMAIN-CONTAINING PROTEIN"/>
    <property type="match status" value="1"/>
</dbReference>
<dbReference type="Gene3D" id="3.40.50.150">
    <property type="entry name" value="Vaccinia Virus protein VP39"/>
    <property type="match status" value="1"/>
</dbReference>
<dbReference type="Pfam" id="PF05430">
    <property type="entry name" value="Methyltransf_30"/>
    <property type="match status" value="1"/>
</dbReference>